<name>A0A6C0EJ35_9ZZZZ</name>
<evidence type="ECO:0000256" key="2">
    <source>
        <dbReference type="SAM" id="Phobius"/>
    </source>
</evidence>
<evidence type="ECO:0000313" key="3">
    <source>
        <dbReference type="EMBL" id="QHT28309.1"/>
    </source>
</evidence>
<sequence>MSKCPPGVICIENVSMFMLFLVVFPIIYIIYYMQQNRKVSQPENPNTNIYISPPSQSSQQDMYENPYRPPLKNNMDFLLPHYSQDVRGAIPINVATQGVNTTYNQVGILTRGGNSETILPLMGRPLHTSRDKWQYYSMNDKNNAVKLPISFQGKSCTNEYGCNSLNNGDSIYVEGYQDVFRVTMYENNTMQYIPVL</sequence>
<dbReference type="InterPro" id="IPR043929">
    <property type="entry name" value="DUF5755"/>
</dbReference>
<evidence type="ECO:0000256" key="1">
    <source>
        <dbReference type="SAM" id="MobiDB-lite"/>
    </source>
</evidence>
<proteinExistence type="predicted"/>
<accession>A0A6C0EJ35</accession>
<protein>
    <submittedName>
        <fullName evidence="3">Uncharacterized protein</fullName>
    </submittedName>
</protein>
<organism evidence="3">
    <name type="scientific">viral metagenome</name>
    <dbReference type="NCBI Taxonomy" id="1070528"/>
    <lineage>
        <taxon>unclassified sequences</taxon>
        <taxon>metagenomes</taxon>
        <taxon>organismal metagenomes</taxon>
    </lineage>
</organism>
<dbReference type="EMBL" id="MN738854">
    <property type="protein sequence ID" value="QHT28309.1"/>
    <property type="molecule type" value="Genomic_DNA"/>
</dbReference>
<keyword evidence="2" id="KW-1133">Transmembrane helix</keyword>
<keyword evidence="2" id="KW-0812">Transmembrane</keyword>
<feature type="transmembrane region" description="Helical" evidence="2">
    <location>
        <begin position="6"/>
        <end position="31"/>
    </location>
</feature>
<keyword evidence="2" id="KW-0472">Membrane</keyword>
<dbReference type="Pfam" id="PF19059">
    <property type="entry name" value="DUF5755"/>
    <property type="match status" value="1"/>
</dbReference>
<feature type="region of interest" description="Disordered" evidence="1">
    <location>
        <begin position="44"/>
        <end position="64"/>
    </location>
</feature>
<dbReference type="AlphaFoldDB" id="A0A6C0EJ35"/>
<reference evidence="3" key="1">
    <citation type="journal article" date="2020" name="Nature">
        <title>Giant virus diversity and host interactions through global metagenomics.</title>
        <authorList>
            <person name="Schulz F."/>
            <person name="Roux S."/>
            <person name="Paez-Espino D."/>
            <person name="Jungbluth S."/>
            <person name="Walsh D.A."/>
            <person name="Denef V.J."/>
            <person name="McMahon K.D."/>
            <person name="Konstantinidis K.T."/>
            <person name="Eloe-Fadrosh E.A."/>
            <person name="Kyrpides N.C."/>
            <person name="Woyke T."/>
        </authorList>
    </citation>
    <scope>NUCLEOTIDE SEQUENCE</scope>
    <source>
        <strain evidence="3">GVMAG-M-3300001348-25</strain>
    </source>
</reference>